<name>A0A653I7J4_9BACL</name>
<accession>A0A653I7J4</accession>
<proteinExistence type="predicted"/>
<keyword evidence="2" id="KW-1185">Reference proteome</keyword>
<dbReference type="Gene3D" id="3.30.1380.20">
    <property type="entry name" value="Trafficking protein particle complex subunit 3"/>
    <property type="match status" value="1"/>
</dbReference>
<dbReference type="RefSeq" id="WP_088837569.1">
    <property type="nucleotide sequence ID" value="NZ_LR732311.1"/>
</dbReference>
<sequence length="139" mass="15645">MESTPNTASTFGIELIRDYVLSDLLGNDYRQVIYWAGKRLARQFPVLNEDELIPFFVEAGWGTLSLTKKKGTTFSFELLPPESTKAERPTGYFQLEAGFLAEQVAKLNGFVAEGYAEMGKECVHITIQFDPKDPLDRSN</sequence>
<gene>
    <name evidence="1" type="ORF">EXIGUO9Y_200038</name>
</gene>
<dbReference type="SUPFAM" id="SSF111126">
    <property type="entry name" value="Ligand-binding domain in the NO signalling and Golgi transport"/>
    <property type="match status" value="1"/>
</dbReference>
<dbReference type="InterPro" id="IPR019642">
    <property type="entry name" value="DUF2507"/>
</dbReference>
<dbReference type="EMBL" id="CABWKQ010000013">
    <property type="protein sequence ID" value="VWX35067.1"/>
    <property type="molecule type" value="Genomic_DNA"/>
</dbReference>
<evidence type="ECO:0000313" key="1">
    <source>
        <dbReference type="EMBL" id="VWX35067.1"/>
    </source>
</evidence>
<dbReference type="InterPro" id="IPR024096">
    <property type="entry name" value="NO_sig/Golgi_transp_ligand-bd"/>
</dbReference>
<evidence type="ECO:0008006" key="3">
    <source>
        <dbReference type="Google" id="ProtNLM"/>
    </source>
</evidence>
<dbReference type="Pfam" id="PF10702">
    <property type="entry name" value="DUF2507"/>
    <property type="match status" value="1"/>
</dbReference>
<evidence type="ECO:0000313" key="2">
    <source>
        <dbReference type="Proteomes" id="UP000439752"/>
    </source>
</evidence>
<reference evidence="1 2" key="1">
    <citation type="submission" date="2019-10" db="EMBL/GenBank/DDBJ databases">
        <authorList>
            <person name="Karimi E."/>
        </authorList>
    </citation>
    <scope>NUCLEOTIDE SEQUENCE [LARGE SCALE GENOMIC DNA]</scope>
    <source>
        <strain evidence="1">Exiguobacterium sp. 9Y</strain>
    </source>
</reference>
<protein>
    <recommendedName>
        <fullName evidence="3">DUF2507 domain-containing protein</fullName>
    </recommendedName>
</protein>
<organism evidence="1 2">
    <name type="scientific">Exiguobacterium oxidotolerans</name>
    <dbReference type="NCBI Taxonomy" id="223958"/>
    <lineage>
        <taxon>Bacteria</taxon>
        <taxon>Bacillati</taxon>
        <taxon>Bacillota</taxon>
        <taxon>Bacilli</taxon>
        <taxon>Bacillales</taxon>
        <taxon>Bacillales Family XII. Incertae Sedis</taxon>
        <taxon>Exiguobacterium</taxon>
    </lineage>
</organism>
<dbReference type="Proteomes" id="UP000439752">
    <property type="component" value="Unassembled WGS sequence"/>
</dbReference>
<dbReference type="AlphaFoldDB" id="A0A653I7J4"/>